<dbReference type="GO" id="GO:0016747">
    <property type="term" value="F:acyltransferase activity, transferring groups other than amino-acyl groups"/>
    <property type="evidence" value="ECO:0007669"/>
    <property type="project" value="InterPro"/>
</dbReference>
<dbReference type="Proteomes" id="UP000028602">
    <property type="component" value="Unassembled WGS sequence"/>
</dbReference>
<feature type="domain" description="N-acetyltransferase" evidence="4">
    <location>
        <begin position="3"/>
        <end position="164"/>
    </location>
</feature>
<dbReference type="AlphaFoldDB" id="A0A085JKQ7"/>
<evidence type="ECO:0000256" key="3">
    <source>
        <dbReference type="ARBA" id="ARBA00038502"/>
    </source>
</evidence>
<evidence type="ECO:0000256" key="1">
    <source>
        <dbReference type="ARBA" id="ARBA00022679"/>
    </source>
</evidence>
<keyword evidence="6" id="KW-1185">Reference proteome</keyword>
<comment type="caution">
    <text evidence="5">The sequence shown here is derived from an EMBL/GenBank/DDBJ whole genome shotgun (WGS) entry which is preliminary data.</text>
</comment>
<accession>A0A085JKQ7</accession>
<dbReference type="Gene3D" id="3.40.630.30">
    <property type="match status" value="1"/>
</dbReference>
<dbReference type="RefSeq" id="WP_029990574.1">
    <property type="nucleotide sequence ID" value="NZ_ATMJ01000027.1"/>
</dbReference>
<protein>
    <submittedName>
        <fullName evidence="5">GNAT family acetyltransferase</fullName>
    </submittedName>
</protein>
<name>A0A085JKQ7_9GAMM</name>
<dbReference type="eggNOG" id="COG1670">
    <property type="taxonomic scope" value="Bacteria"/>
</dbReference>
<dbReference type="OrthoDB" id="336415at2"/>
<gene>
    <name evidence="5" type="ORF">GTPT_0992</name>
</gene>
<organism evidence="5 6">
    <name type="scientific">Tatumella ptyseos ATCC 33301</name>
    <dbReference type="NCBI Taxonomy" id="1005995"/>
    <lineage>
        <taxon>Bacteria</taxon>
        <taxon>Pseudomonadati</taxon>
        <taxon>Pseudomonadota</taxon>
        <taxon>Gammaproteobacteria</taxon>
        <taxon>Enterobacterales</taxon>
        <taxon>Erwiniaceae</taxon>
        <taxon>Tatumella</taxon>
    </lineage>
</organism>
<keyword evidence="2" id="KW-0012">Acyltransferase</keyword>
<dbReference type="PANTHER" id="PTHR43792">
    <property type="entry name" value="GNAT FAMILY, PUTATIVE (AFU_ORTHOLOGUE AFUA_3G00765)-RELATED-RELATED"/>
    <property type="match status" value="1"/>
</dbReference>
<dbReference type="PANTHER" id="PTHR43792:SF8">
    <property type="entry name" value="[RIBOSOMAL PROTEIN US5]-ALANINE N-ACETYLTRANSFERASE"/>
    <property type="match status" value="1"/>
</dbReference>
<evidence type="ECO:0000313" key="5">
    <source>
        <dbReference type="EMBL" id="KFD21053.1"/>
    </source>
</evidence>
<dbReference type="InterPro" id="IPR000182">
    <property type="entry name" value="GNAT_dom"/>
</dbReference>
<evidence type="ECO:0000259" key="4">
    <source>
        <dbReference type="PROSITE" id="PS51186"/>
    </source>
</evidence>
<evidence type="ECO:0000256" key="2">
    <source>
        <dbReference type="ARBA" id="ARBA00023315"/>
    </source>
</evidence>
<keyword evidence="1 5" id="KW-0808">Transferase</keyword>
<sequence length="175" mass="19536">MNIKIRSTEAGDAAQYLTISCQQTVQENTLGMPCQSLNDWNERLACNGRDGIYHFAADADGELAGIITIRNPQHPRLRHTTNLGMFVDENHTGKGVGSALIEFALRYSFHWLGAVKVELEVFTDNVAAIGLYKKFGFREEGIRTKSALRNGQYVDVLMMGLEVQDTEMLSGRTHE</sequence>
<dbReference type="CDD" id="cd04301">
    <property type="entry name" value="NAT_SF"/>
    <property type="match status" value="1"/>
</dbReference>
<dbReference type="Pfam" id="PF00583">
    <property type="entry name" value="Acetyltransf_1"/>
    <property type="match status" value="1"/>
</dbReference>
<evidence type="ECO:0000313" key="6">
    <source>
        <dbReference type="Proteomes" id="UP000028602"/>
    </source>
</evidence>
<reference evidence="5 6" key="1">
    <citation type="submission" date="2014-05" db="EMBL/GenBank/DDBJ databases">
        <title>ATOL: Assembling a taxonomically balanced genome-scale reconstruction of the evolutionary history of the Enterobacteriaceae.</title>
        <authorList>
            <person name="Plunkett G.III."/>
            <person name="Neeno-Eckwall E.C."/>
            <person name="Glasner J.D."/>
            <person name="Perna N.T."/>
        </authorList>
    </citation>
    <scope>NUCLEOTIDE SEQUENCE [LARGE SCALE GENOMIC DNA]</scope>
    <source>
        <strain evidence="5 6">ATCC 33301</strain>
    </source>
</reference>
<dbReference type="PROSITE" id="PS51186">
    <property type="entry name" value="GNAT"/>
    <property type="match status" value="1"/>
</dbReference>
<dbReference type="SUPFAM" id="SSF55729">
    <property type="entry name" value="Acyl-CoA N-acyltransferases (Nat)"/>
    <property type="match status" value="1"/>
</dbReference>
<comment type="similarity">
    <text evidence="3">Belongs to the acetyltransferase family. RimJ subfamily.</text>
</comment>
<dbReference type="EMBL" id="JMPR01000018">
    <property type="protein sequence ID" value="KFD21053.1"/>
    <property type="molecule type" value="Genomic_DNA"/>
</dbReference>
<proteinExistence type="inferred from homology"/>
<dbReference type="InterPro" id="IPR016181">
    <property type="entry name" value="Acyl_CoA_acyltransferase"/>
</dbReference>
<dbReference type="InterPro" id="IPR051531">
    <property type="entry name" value="N-acetyltransferase"/>
</dbReference>